<dbReference type="InterPro" id="IPR013083">
    <property type="entry name" value="Znf_RING/FYVE/PHD"/>
</dbReference>
<keyword evidence="2" id="KW-0863">Zinc-finger</keyword>
<dbReference type="Gene3D" id="3.30.40.10">
    <property type="entry name" value="Zinc/RING finger domain, C3HC4 (zinc finger)"/>
    <property type="match status" value="1"/>
</dbReference>
<dbReference type="InterPro" id="IPR002219">
    <property type="entry name" value="PKC_DAG/PE"/>
</dbReference>
<feature type="domain" description="Phorbol-ester/DAG-type" evidence="4">
    <location>
        <begin position="1"/>
        <end position="42"/>
    </location>
</feature>
<dbReference type="OrthoDB" id="8059039at2759"/>
<comment type="caution">
    <text evidence="5">The sequence shown here is derived from an EMBL/GenBank/DDBJ whole genome shotgun (WGS) entry which is preliminary data.</text>
</comment>
<evidence type="ECO:0000313" key="5">
    <source>
        <dbReference type="EMBL" id="KNC31985.1"/>
    </source>
</evidence>
<dbReference type="InterPro" id="IPR001965">
    <property type="entry name" value="Znf_PHD"/>
</dbReference>
<protein>
    <recommendedName>
        <fullName evidence="4">Phorbol-ester/DAG-type domain-containing protein</fullName>
    </recommendedName>
</protein>
<organism evidence="5 6">
    <name type="scientific">Lucilia cuprina</name>
    <name type="common">Green bottle fly</name>
    <name type="synonym">Australian sheep blowfly</name>
    <dbReference type="NCBI Taxonomy" id="7375"/>
    <lineage>
        <taxon>Eukaryota</taxon>
        <taxon>Metazoa</taxon>
        <taxon>Ecdysozoa</taxon>
        <taxon>Arthropoda</taxon>
        <taxon>Hexapoda</taxon>
        <taxon>Insecta</taxon>
        <taxon>Pterygota</taxon>
        <taxon>Neoptera</taxon>
        <taxon>Endopterygota</taxon>
        <taxon>Diptera</taxon>
        <taxon>Brachycera</taxon>
        <taxon>Muscomorpha</taxon>
        <taxon>Oestroidea</taxon>
        <taxon>Calliphoridae</taxon>
        <taxon>Luciliinae</taxon>
        <taxon>Lucilia</taxon>
    </lineage>
</organism>
<sequence>MAGKKVLCGKCKKEIGKGGSVQCDKCTEWLHLRCAEMSELFCSSMSKQSGVYFKCIDCRSAPNNSTDLSQQISQLHIKLDAISNQLTQHKAETENIIETSICNLRAEFTSRLERIEADVVSCYSQVKGLDTSVENKMKEQEAITNVIYHRANRTDIVINGLPTAISNLENIVVDLCSFYGISIDVNDIQHVCFMNKSKSILVKFKRVRIRDNLMAEYHKSRSLKLSDLISGDVHSRVYLNDHFAPMAAKMNFMCKQMLMKKIIKKYKIYNADIPRVTISYEDGSYVTKEYGDCEKLFAEVGV</sequence>
<evidence type="ECO:0000256" key="2">
    <source>
        <dbReference type="ARBA" id="ARBA00022771"/>
    </source>
</evidence>
<dbReference type="InterPro" id="IPR011011">
    <property type="entry name" value="Znf_FYVE_PHD"/>
</dbReference>
<accession>A0A0L0CIB3</accession>
<dbReference type="EMBL" id="JRES01000353">
    <property type="protein sequence ID" value="KNC31985.1"/>
    <property type="molecule type" value="Genomic_DNA"/>
</dbReference>
<reference evidence="5 6" key="1">
    <citation type="journal article" date="2015" name="Nat. Commun.">
        <title>Lucilia cuprina genome unlocks parasitic fly biology to underpin future interventions.</title>
        <authorList>
            <person name="Anstead C.A."/>
            <person name="Korhonen P.K."/>
            <person name="Young N.D."/>
            <person name="Hall R.S."/>
            <person name="Jex A.R."/>
            <person name="Murali S.C."/>
            <person name="Hughes D.S."/>
            <person name="Lee S.F."/>
            <person name="Perry T."/>
            <person name="Stroehlein A.J."/>
            <person name="Ansell B.R."/>
            <person name="Breugelmans B."/>
            <person name="Hofmann A."/>
            <person name="Qu J."/>
            <person name="Dugan S."/>
            <person name="Lee S.L."/>
            <person name="Chao H."/>
            <person name="Dinh H."/>
            <person name="Han Y."/>
            <person name="Doddapaneni H.V."/>
            <person name="Worley K.C."/>
            <person name="Muzny D.M."/>
            <person name="Ioannidis P."/>
            <person name="Waterhouse R.M."/>
            <person name="Zdobnov E.M."/>
            <person name="James P.J."/>
            <person name="Bagnall N.H."/>
            <person name="Kotze A.C."/>
            <person name="Gibbs R.A."/>
            <person name="Richards S."/>
            <person name="Batterham P."/>
            <person name="Gasser R.B."/>
        </authorList>
    </citation>
    <scope>NUCLEOTIDE SEQUENCE [LARGE SCALE GENOMIC DNA]</scope>
    <source>
        <strain evidence="5 6">LS</strain>
        <tissue evidence="5">Full body</tissue>
    </source>
</reference>
<keyword evidence="3" id="KW-0862">Zinc</keyword>
<gene>
    <name evidence="5" type="ORF">FF38_12482</name>
</gene>
<dbReference type="GO" id="GO:0008270">
    <property type="term" value="F:zinc ion binding"/>
    <property type="evidence" value="ECO:0007669"/>
    <property type="project" value="UniProtKB-KW"/>
</dbReference>
<keyword evidence="6" id="KW-1185">Reference proteome</keyword>
<evidence type="ECO:0000313" key="6">
    <source>
        <dbReference type="Proteomes" id="UP000037069"/>
    </source>
</evidence>
<keyword evidence="1" id="KW-0479">Metal-binding</keyword>
<dbReference type="Proteomes" id="UP000037069">
    <property type="component" value="Unassembled WGS sequence"/>
</dbReference>
<dbReference type="SMART" id="SM00249">
    <property type="entry name" value="PHD"/>
    <property type="match status" value="1"/>
</dbReference>
<dbReference type="AlphaFoldDB" id="A0A0L0CIB3"/>
<dbReference type="PROSITE" id="PS01359">
    <property type="entry name" value="ZF_PHD_1"/>
    <property type="match status" value="1"/>
</dbReference>
<evidence type="ECO:0000259" key="4">
    <source>
        <dbReference type="PROSITE" id="PS50081"/>
    </source>
</evidence>
<dbReference type="InterPro" id="IPR019786">
    <property type="entry name" value="Zinc_finger_PHD-type_CS"/>
</dbReference>
<evidence type="ECO:0000256" key="1">
    <source>
        <dbReference type="ARBA" id="ARBA00022723"/>
    </source>
</evidence>
<evidence type="ECO:0000256" key="3">
    <source>
        <dbReference type="ARBA" id="ARBA00022833"/>
    </source>
</evidence>
<dbReference type="PROSITE" id="PS50081">
    <property type="entry name" value="ZF_DAG_PE_2"/>
    <property type="match status" value="1"/>
</dbReference>
<dbReference type="SUPFAM" id="SSF57903">
    <property type="entry name" value="FYVE/PHD zinc finger"/>
    <property type="match status" value="1"/>
</dbReference>
<proteinExistence type="predicted"/>
<name>A0A0L0CIB3_LUCCU</name>